<dbReference type="InterPro" id="IPR014710">
    <property type="entry name" value="RmlC-like_jellyroll"/>
</dbReference>
<evidence type="ECO:0000259" key="3">
    <source>
        <dbReference type="Pfam" id="PF02678"/>
    </source>
</evidence>
<feature type="domain" description="Pirin N-terminal" evidence="3">
    <location>
        <begin position="10"/>
        <end position="77"/>
    </location>
</feature>
<gene>
    <name evidence="4" type="ORF">LIER_26868</name>
</gene>
<dbReference type="InterPro" id="IPR011051">
    <property type="entry name" value="RmlC_Cupin_sf"/>
</dbReference>
<dbReference type="SUPFAM" id="SSF51182">
    <property type="entry name" value="RmlC-like cupins"/>
    <property type="match status" value="1"/>
</dbReference>
<dbReference type="AlphaFoldDB" id="A0AAV3RCZ0"/>
<dbReference type="InterPro" id="IPR012093">
    <property type="entry name" value="Pirin"/>
</dbReference>
<evidence type="ECO:0000313" key="4">
    <source>
        <dbReference type="EMBL" id="GAA0173206.1"/>
    </source>
</evidence>
<organism evidence="4 5">
    <name type="scientific">Lithospermum erythrorhizon</name>
    <name type="common">Purple gromwell</name>
    <name type="synonym">Lithospermum officinale var. erythrorhizon</name>
    <dbReference type="NCBI Taxonomy" id="34254"/>
    <lineage>
        <taxon>Eukaryota</taxon>
        <taxon>Viridiplantae</taxon>
        <taxon>Streptophyta</taxon>
        <taxon>Embryophyta</taxon>
        <taxon>Tracheophyta</taxon>
        <taxon>Spermatophyta</taxon>
        <taxon>Magnoliopsida</taxon>
        <taxon>eudicotyledons</taxon>
        <taxon>Gunneridae</taxon>
        <taxon>Pentapetalae</taxon>
        <taxon>asterids</taxon>
        <taxon>lamiids</taxon>
        <taxon>Boraginales</taxon>
        <taxon>Boraginaceae</taxon>
        <taxon>Boraginoideae</taxon>
        <taxon>Lithospermeae</taxon>
        <taxon>Lithospermum</taxon>
    </lineage>
</organism>
<protein>
    <submittedName>
        <fullName evidence="4">Transcription cofactor</fullName>
    </submittedName>
</protein>
<reference evidence="4 5" key="1">
    <citation type="submission" date="2024-01" db="EMBL/GenBank/DDBJ databases">
        <title>The complete chloroplast genome sequence of Lithospermum erythrorhizon: insights into the phylogenetic relationship among Boraginaceae species and the maternal lineages of purple gromwells.</title>
        <authorList>
            <person name="Okada T."/>
            <person name="Watanabe K."/>
        </authorList>
    </citation>
    <scope>NUCLEOTIDE SEQUENCE [LARGE SCALE GENOMIC DNA]</scope>
</reference>
<proteinExistence type="inferred from homology"/>
<dbReference type="EMBL" id="BAABME010008493">
    <property type="protein sequence ID" value="GAA0173206.1"/>
    <property type="molecule type" value="Genomic_DNA"/>
</dbReference>
<dbReference type="Pfam" id="PF02678">
    <property type="entry name" value="Pirin"/>
    <property type="match status" value="1"/>
</dbReference>
<keyword evidence="5" id="KW-1185">Reference proteome</keyword>
<dbReference type="InterPro" id="IPR003829">
    <property type="entry name" value="Pirin_N_dom"/>
</dbReference>
<dbReference type="CDD" id="cd02909">
    <property type="entry name" value="cupin_pirin_N"/>
    <property type="match status" value="1"/>
</dbReference>
<dbReference type="PANTHER" id="PTHR13903:SF8">
    <property type="entry name" value="PIRIN"/>
    <property type="match status" value="1"/>
</dbReference>
<sequence length="90" mass="10087">MLDEFEITPPAGFPEHPHRGFETVTYMLEGASNHQDFSGHKGTIRTGDVQWMTVGRGIVHSEMPTGEGILRGLQLWMNLSSKDKMIEPGY</sequence>
<evidence type="ECO:0000256" key="1">
    <source>
        <dbReference type="ARBA" id="ARBA00008416"/>
    </source>
</evidence>
<comment type="similarity">
    <text evidence="1 2">Belongs to the pirin family.</text>
</comment>
<dbReference type="Gene3D" id="2.60.120.10">
    <property type="entry name" value="Jelly Rolls"/>
    <property type="match status" value="1"/>
</dbReference>
<comment type="caution">
    <text evidence="4">The sequence shown here is derived from an EMBL/GenBank/DDBJ whole genome shotgun (WGS) entry which is preliminary data.</text>
</comment>
<dbReference type="PANTHER" id="PTHR13903">
    <property type="entry name" value="PIRIN-RELATED"/>
    <property type="match status" value="1"/>
</dbReference>
<dbReference type="Proteomes" id="UP001454036">
    <property type="component" value="Unassembled WGS sequence"/>
</dbReference>
<evidence type="ECO:0000313" key="5">
    <source>
        <dbReference type="Proteomes" id="UP001454036"/>
    </source>
</evidence>
<evidence type="ECO:0000256" key="2">
    <source>
        <dbReference type="RuleBase" id="RU003457"/>
    </source>
</evidence>
<accession>A0AAV3RCZ0</accession>
<name>A0AAV3RCZ0_LITER</name>